<evidence type="ECO:0000313" key="19">
    <source>
        <dbReference type="EMBL" id="NJC34258.1"/>
    </source>
</evidence>
<comment type="subcellular location">
    <subcellularLocation>
        <location evidence="1 14">Cell outer membrane</location>
        <topology evidence="1 14">Multi-pass membrane protein</topology>
    </subcellularLocation>
</comment>
<evidence type="ECO:0000256" key="11">
    <source>
        <dbReference type="ARBA" id="ARBA00023136"/>
    </source>
</evidence>
<dbReference type="PANTHER" id="PTHR32552:SF68">
    <property type="entry name" value="FERRICHROME OUTER MEMBRANE TRANSPORTER_PHAGE RECEPTOR"/>
    <property type="match status" value="1"/>
</dbReference>
<evidence type="ECO:0000256" key="14">
    <source>
        <dbReference type="PROSITE-ProRule" id="PRU01360"/>
    </source>
</evidence>
<dbReference type="InterPro" id="IPR036942">
    <property type="entry name" value="Beta-barrel_TonB_sf"/>
</dbReference>
<accession>A0ABX0XLK9</accession>
<dbReference type="Proteomes" id="UP000734218">
    <property type="component" value="Unassembled WGS sequence"/>
</dbReference>
<name>A0ABX0XLK9_9SPHN</name>
<evidence type="ECO:0000313" key="20">
    <source>
        <dbReference type="Proteomes" id="UP000734218"/>
    </source>
</evidence>
<dbReference type="CDD" id="cd01347">
    <property type="entry name" value="ligand_gated_channel"/>
    <property type="match status" value="1"/>
</dbReference>
<keyword evidence="9" id="KW-0406">Ion transport</keyword>
<keyword evidence="13 14" id="KW-0998">Cell outer membrane</keyword>
<evidence type="ECO:0000256" key="1">
    <source>
        <dbReference type="ARBA" id="ARBA00004571"/>
    </source>
</evidence>
<evidence type="ECO:0000256" key="15">
    <source>
        <dbReference type="RuleBase" id="RU003357"/>
    </source>
</evidence>
<evidence type="ECO:0000259" key="18">
    <source>
        <dbReference type="Pfam" id="PF07715"/>
    </source>
</evidence>
<gene>
    <name evidence="19" type="ORF">GGR88_001732</name>
</gene>
<dbReference type="InterPro" id="IPR010105">
    <property type="entry name" value="TonB_sidphr_rcpt"/>
</dbReference>
<evidence type="ECO:0000256" key="13">
    <source>
        <dbReference type="ARBA" id="ARBA00023237"/>
    </source>
</evidence>
<evidence type="ECO:0000256" key="2">
    <source>
        <dbReference type="ARBA" id="ARBA00009810"/>
    </source>
</evidence>
<dbReference type="InterPro" id="IPR039426">
    <property type="entry name" value="TonB-dep_rcpt-like"/>
</dbReference>
<keyword evidence="5" id="KW-0410">Iron transport</keyword>
<dbReference type="InterPro" id="IPR012910">
    <property type="entry name" value="Plug_dom"/>
</dbReference>
<evidence type="ECO:0000256" key="16">
    <source>
        <dbReference type="SAM" id="SignalP"/>
    </source>
</evidence>
<keyword evidence="4 14" id="KW-1134">Transmembrane beta strand</keyword>
<dbReference type="InterPro" id="IPR037066">
    <property type="entry name" value="Plug_dom_sf"/>
</dbReference>
<keyword evidence="3 14" id="KW-0813">Transport</keyword>
<keyword evidence="20" id="KW-1185">Reference proteome</keyword>
<evidence type="ECO:0000256" key="5">
    <source>
        <dbReference type="ARBA" id="ARBA00022496"/>
    </source>
</evidence>
<dbReference type="InterPro" id="IPR000531">
    <property type="entry name" value="Beta-barrel_TonB"/>
</dbReference>
<proteinExistence type="inferred from homology"/>
<feature type="domain" description="TonB-dependent receptor-like beta-barrel" evidence="17">
    <location>
        <begin position="234"/>
        <end position="676"/>
    </location>
</feature>
<keyword evidence="8" id="KW-0408">Iron</keyword>
<comment type="caution">
    <text evidence="19">The sequence shown here is derived from an EMBL/GenBank/DDBJ whole genome shotgun (WGS) entry which is preliminary data.</text>
</comment>
<dbReference type="PANTHER" id="PTHR32552">
    <property type="entry name" value="FERRICHROME IRON RECEPTOR-RELATED"/>
    <property type="match status" value="1"/>
</dbReference>
<organism evidence="19 20">
    <name type="scientific">Sphingomonas jejuensis</name>
    <dbReference type="NCBI Taxonomy" id="904715"/>
    <lineage>
        <taxon>Bacteria</taxon>
        <taxon>Pseudomonadati</taxon>
        <taxon>Pseudomonadota</taxon>
        <taxon>Alphaproteobacteria</taxon>
        <taxon>Sphingomonadales</taxon>
        <taxon>Sphingomonadaceae</taxon>
        <taxon>Sphingomonas</taxon>
    </lineage>
</organism>
<evidence type="ECO:0000256" key="8">
    <source>
        <dbReference type="ARBA" id="ARBA00023004"/>
    </source>
</evidence>
<dbReference type="Gene3D" id="2.40.170.20">
    <property type="entry name" value="TonB-dependent receptor, beta-barrel domain"/>
    <property type="match status" value="1"/>
</dbReference>
<dbReference type="PROSITE" id="PS52016">
    <property type="entry name" value="TONB_DEPENDENT_REC_3"/>
    <property type="match status" value="1"/>
</dbReference>
<dbReference type="Pfam" id="PF00593">
    <property type="entry name" value="TonB_dep_Rec_b-barrel"/>
    <property type="match status" value="1"/>
</dbReference>
<dbReference type="EMBL" id="JAATJE010000001">
    <property type="protein sequence ID" value="NJC34258.1"/>
    <property type="molecule type" value="Genomic_DNA"/>
</dbReference>
<dbReference type="SUPFAM" id="SSF56935">
    <property type="entry name" value="Porins"/>
    <property type="match status" value="1"/>
</dbReference>
<feature type="signal peptide" evidence="16">
    <location>
        <begin position="1"/>
        <end position="19"/>
    </location>
</feature>
<feature type="chain" id="PRO_5046560995" evidence="16">
    <location>
        <begin position="20"/>
        <end position="707"/>
    </location>
</feature>
<dbReference type="NCBIfam" id="TIGR01783">
    <property type="entry name" value="TonB-siderophor"/>
    <property type="match status" value="1"/>
</dbReference>
<protein>
    <submittedName>
        <fullName evidence="19">Iron complex outermembrane receptor protein</fullName>
    </submittedName>
</protein>
<feature type="domain" description="TonB-dependent receptor plug" evidence="18">
    <location>
        <begin position="61"/>
        <end position="162"/>
    </location>
</feature>
<evidence type="ECO:0000256" key="3">
    <source>
        <dbReference type="ARBA" id="ARBA00022448"/>
    </source>
</evidence>
<evidence type="ECO:0000256" key="6">
    <source>
        <dbReference type="ARBA" id="ARBA00022692"/>
    </source>
</evidence>
<keyword evidence="7 16" id="KW-0732">Signal</keyword>
<keyword evidence="10 15" id="KW-0798">TonB box</keyword>
<dbReference type="Gene3D" id="2.170.130.10">
    <property type="entry name" value="TonB-dependent receptor, plug domain"/>
    <property type="match status" value="1"/>
</dbReference>
<evidence type="ECO:0000256" key="10">
    <source>
        <dbReference type="ARBA" id="ARBA00023077"/>
    </source>
</evidence>
<evidence type="ECO:0000256" key="7">
    <source>
        <dbReference type="ARBA" id="ARBA00022729"/>
    </source>
</evidence>
<keyword evidence="12 19" id="KW-0675">Receptor</keyword>
<evidence type="ECO:0000256" key="9">
    <source>
        <dbReference type="ARBA" id="ARBA00023065"/>
    </source>
</evidence>
<dbReference type="Pfam" id="PF07715">
    <property type="entry name" value="Plug"/>
    <property type="match status" value="1"/>
</dbReference>
<keyword evidence="6 14" id="KW-0812">Transmembrane</keyword>
<evidence type="ECO:0000256" key="12">
    <source>
        <dbReference type="ARBA" id="ARBA00023170"/>
    </source>
</evidence>
<evidence type="ECO:0000259" key="17">
    <source>
        <dbReference type="Pfam" id="PF00593"/>
    </source>
</evidence>
<dbReference type="RefSeq" id="WP_167954119.1">
    <property type="nucleotide sequence ID" value="NZ_JAATJE010000001.1"/>
</dbReference>
<comment type="similarity">
    <text evidence="2 14 15">Belongs to the TonB-dependent receptor family.</text>
</comment>
<keyword evidence="11 14" id="KW-0472">Membrane</keyword>
<reference evidence="19 20" key="1">
    <citation type="submission" date="2020-03" db="EMBL/GenBank/DDBJ databases">
        <title>Genomic Encyclopedia of Type Strains, Phase IV (KMG-IV): sequencing the most valuable type-strain genomes for metagenomic binning, comparative biology and taxonomic classification.</title>
        <authorList>
            <person name="Goeker M."/>
        </authorList>
    </citation>
    <scope>NUCLEOTIDE SEQUENCE [LARGE SCALE GENOMIC DNA]</scope>
    <source>
        <strain evidence="19 20">DSM 27651</strain>
    </source>
</reference>
<evidence type="ECO:0000256" key="4">
    <source>
        <dbReference type="ARBA" id="ARBA00022452"/>
    </source>
</evidence>
<sequence length="707" mass="76432">MKTMLFGTAALAMAVPLHAQTAQPDAASSLRTVEREGEIIVTARNYVPEGAVSANKADIPLIQTPQSVSVITRDQIDLLNFVDAQQAVRYTAGVFGENYGPDARYDFFTVRGFTPKQYIDGLAAPISTSIYSVGVDLYGFQSLDLLKGPASTLYGNTPPGGIFNQVSRRAEAETSGELRVQGGTDNFAEVAGTVTGTVANGLTARFTGLVRDRDLVADATSFKRVYAAPTATWAIGPDTQLTGLAYYQYDKGEGGNGGFLPVQGTLLPNPNGRIDHRTNLGDPRDVFERRQFSAGYEFSHAFTTGVTFRSNGRWNQYRERVPIGIYATGIGADLRTVTQSNFSYAEDVHSFAADNRVEANFATGFIGHTLIAGVDYRNVDNQAAFGFVGAGTVDAFDPVYTTPQAGIVPGYPTAFNDQRLKQTGIYVQEQLRLGDLFITLGGRQDWIESRRPEVDFDQDRFTWRAGVNYVTTSGIAPYVSYSTSFEPVLGTDAATGEAFKPSSGDQWETGVKFDGRALSPDIRIFATAALFRIDQRDVVTTQASTIPVFGTQVGRVRVQGGELEVVARIRDQLTVNGSYSYNDSEVLESAVAAEVGSPLPTTPEHKASAFVNYDFQRGPLAGFGIGLGGRYTSSSAGSLPGPFNPVVYRGEAATLMDAILSYDIPGWRFAINGSNILDNRYVARCSQPVGCFYGAPRQVLGTVTRRF</sequence>